<evidence type="ECO:0000256" key="2">
    <source>
        <dbReference type="ARBA" id="ARBA00022833"/>
    </source>
</evidence>
<evidence type="ECO:0000313" key="3">
    <source>
        <dbReference type="EMBL" id="GAD30564.1"/>
    </source>
</evidence>
<dbReference type="AlphaFoldDB" id="A0A0U1P864"/>
<reference evidence="4" key="1">
    <citation type="submission" date="2012-12" db="EMBL/GenBank/DDBJ databases">
        <title>Genome Sequence of Photobacterium leiognathi lrivu.4.1.</title>
        <authorList>
            <person name="Urbanczyk H."/>
            <person name="Ogura Y."/>
            <person name="Hayashi T."/>
            <person name="Dunlap P.V."/>
        </authorList>
    </citation>
    <scope>NUCLEOTIDE SEQUENCE [LARGE SCALE GENOMIC DNA]</scope>
    <source>
        <strain evidence="4">lrivu.4.1</strain>
    </source>
</reference>
<dbReference type="Proteomes" id="UP000030675">
    <property type="component" value="Unassembled WGS sequence"/>
</dbReference>
<proteinExistence type="predicted"/>
<name>A0A0U1P864_PHOLE</name>
<dbReference type="EMBL" id="DF196819">
    <property type="protein sequence ID" value="GAD30564.1"/>
    <property type="molecule type" value="Genomic_DNA"/>
</dbReference>
<dbReference type="eggNOG" id="COG2872">
    <property type="taxonomic scope" value="Bacteria"/>
</dbReference>
<keyword evidence="2" id="KW-0862">Zinc</keyword>
<evidence type="ECO:0000313" key="4">
    <source>
        <dbReference type="Proteomes" id="UP000030675"/>
    </source>
</evidence>
<dbReference type="GO" id="GO:0002161">
    <property type="term" value="F:aminoacyl-tRNA deacylase activity"/>
    <property type="evidence" value="ECO:0007669"/>
    <property type="project" value="UniProtKB-ARBA"/>
</dbReference>
<dbReference type="InterPro" id="IPR051335">
    <property type="entry name" value="Alanyl-tRNA_Editing_Enzymes"/>
</dbReference>
<keyword evidence="1" id="KW-0479">Metal-binding</keyword>
<dbReference type="PANTHER" id="PTHR43462">
    <property type="entry name" value="ALANYL-TRNA EDITING PROTEIN"/>
    <property type="match status" value="1"/>
</dbReference>
<organism evidence="3 4">
    <name type="scientific">Photobacterium leiognathi lrivu.4.1</name>
    <dbReference type="NCBI Taxonomy" id="1248232"/>
    <lineage>
        <taxon>Bacteria</taxon>
        <taxon>Pseudomonadati</taxon>
        <taxon>Pseudomonadota</taxon>
        <taxon>Gammaproteobacteria</taxon>
        <taxon>Vibrionales</taxon>
        <taxon>Vibrionaceae</taxon>
        <taxon>Photobacterium</taxon>
    </lineage>
</organism>
<protein>
    <submittedName>
        <fullName evidence="3">Metal-dependent hydrolase</fullName>
    </submittedName>
</protein>
<dbReference type="GO" id="GO:0000166">
    <property type="term" value="F:nucleotide binding"/>
    <property type="evidence" value="ECO:0007669"/>
    <property type="project" value="InterPro"/>
</dbReference>
<keyword evidence="3" id="KW-0378">Hydrolase</keyword>
<dbReference type="RefSeq" id="WP_023933270.1">
    <property type="nucleotide sequence ID" value="NZ_DF196819.1"/>
</dbReference>
<dbReference type="HOGENOM" id="CLU_084984_0_0_6"/>
<accession>A0A0U1P864</accession>
<dbReference type="Gene3D" id="3.30.980.10">
    <property type="entry name" value="Threonyl-trna Synthetase, Chain A, domain 2"/>
    <property type="match status" value="1"/>
</dbReference>
<sequence>MSVITPTQIVFTQNQWQIESQVLMMLPNNGQYYVVTQCTPFHPVSHIWPDHPADKGQISFNGQSVEVMDCVVGAVELSTQTLFVAQDIPVKRDTEGWVFVVVHVMSGAVTFTVGDIITLTVNKAYQQSLSRGHSAGHLSSLALNKVLHHVFWRKEPSRKDELGYYDFHSYAQEKSQVTPDLSTDTYRLGKTLRKRGLNSAELLTALDEVAVSMNQQLSQWLTLETPVVMRREGEYLTDSRYWQCDLAQEGYIEIPCGGTHVSSLAEYSAITVSFEVISEQEIVMRTKCIKA</sequence>
<gene>
    <name evidence="3" type="ORF">PLEI_2220</name>
</gene>
<evidence type="ECO:0000256" key="1">
    <source>
        <dbReference type="ARBA" id="ARBA00022723"/>
    </source>
</evidence>
<dbReference type="GO" id="GO:0046872">
    <property type="term" value="F:metal ion binding"/>
    <property type="evidence" value="ECO:0007669"/>
    <property type="project" value="UniProtKB-KW"/>
</dbReference>
<dbReference type="SUPFAM" id="SSF55186">
    <property type="entry name" value="ThrRS/AlaRS common domain"/>
    <property type="match status" value="1"/>
</dbReference>
<dbReference type="InterPro" id="IPR018163">
    <property type="entry name" value="Thr/Ala-tRNA-synth_IIc_edit"/>
</dbReference>
<dbReference type="PANTHER" id="PTHR43462:SF1">
    <property type="entry name" value="ALANYL-TRNA EDITING PROTEIN AARSD1"/>
    <property type="match status" value="1"/>
</dbReference>